<keyword evidence="4" id="KW-1185">Reference proteome</keyword>
<evidence type="ECO:0000256" key="1">
    <source>
        <dbReference type="ARBA" id="ARBA00022801"/>
    </source>
</evidence>
<proteinExistence type="predicted"/>
<keyword evidence="1 3" id="KW-0378">Hydrolase</keyword>
<sequence length="358" mass="38176">MYQTGIVLIAVLAAVSLLPSPAPVLWVVRALALSLAPPLALLATALAVVAVVDGDLVFAVVAAVTAGAQVCVAGAQWGQALAIGARPSLTSAFFDLTGFLRARAPETHELVSRDGVRLPLGVWHPADRTTTGPAVVLVHGGGWASGNWRQLRAYANWLADNGYRAVCISYRLAPPARWDVAPFDVVDGVRWVEAHAGELGVDPDRIALFGSSAGGHLALLAASLDDLPRAVVSVYGPVDLLSLYGTLRRRRFGPVDREVSPLVDFLGGTPREVADRWEWSSPLAHVESAPARVCVVTGAQDQWVPLETITPYMVAPELPTLVALKRADHCFDLVWGSIPAQTARFVVLEFLRQAFAGR</sequence>
<evidence type="ECO:0000313" key="4">
    <source>
        <dbReference type="Proteomes" id="UP000199503"/>
    </source>
</evidence>
<dbReference type="AlphaFoldDB" id="A0A1H9U7R3"/>
<dbReference type="Pfam" id="PF20434">
    <property type="entry name" value="BD-FAE"/>
    <property type="match status" value="1"/>
</dbReference>
<dbReference type="PANTHER" id="PTHR48081">
    <property type="entry name" value="AB HYDROLASE SUPERFAMILY PROTEIN C4A8.06C"/>
    <property type="match status" value="1"/>
</dbReference>
<dbReference type="SUPFAM" id="SSF53474">
    <property type="entry name" value="alpha/beta-Hydrolases"/>
    <property type="match status" value="1"/>
</dbReference>
<dbReference type="STRING" id="65499.SAMN04488000_11566"/>
<gene>
    <name evidence="3" type="ORF">SAMN04488000_11566</name>
</gene>
<feature type="domain" description="BD-FAE-like" evidence="2">
    <location>
        <begin position="122"/>
        <end position="307"/>
    </location>
</feature>
<organism evidence="3 4">
    <name type="scientific">Lentzea albida</name>
    <dbReference type="NCBI Taxonomy" id="65499"/>
    <lineage>
        <taxon>Bacteria</taxon>
        <taxon>Bacillati</taxon>
        <taxon>Actinomycetota</taxon>
        <taxon>Actinomycetes</taxon>
        <taxon>Pseudonocardiales</taxon>
        <taxon>Pseudonocardiaceae</taxon>
        <taxon>Lentzea</taxon>
    </lineage>
</organism>
<dbReference type="InterPro" id="IPR049492">
    <property type="entry name" value="BD-FAE-like_dom"/>
</dbReference>
<accession>A0A1H9U7R3</accession>
<dbReference type="InterPro" id="IPR050300">
    <property type="entry name" value="GDXG_lipolytic_enzyme"/>
</dbReference>
<dbReference type="Gene3D" id="3.40.50.1820">
    <property type="entry name" value="alpha/beta hydrolase"/>
    <property type="match status" value="1"/>
</dbReference>
<dbReference type="InterPro" id="IPR029058">
    <property type="entry name" value="AB_hydrolase_fold"/>
</dbReference>
<dbReference type="EMBL" id="FOFV01000015">
    <property type="protein sequence ID" value="SES05278.1"/>
    <property type="molecule type" value="Genomic_DNA"/>
</dbReference>
<protein>
    <submittedName>
        <fullName evidence="3">Alpha/beta hydrolase fold</fullName>
    </submittedName>
</protein>
<name>A0A1H9U7R3_9PSEU</name>
<reference evidence="4" key="1">
    <citation type="submission" date="2016-10" db="EMBL/GenBank/DDBJ databases">
        <authorList>
            <person name="Varghese N."/>
            <person name="Submissions S."/>
        </authorList>
    </citation>
    <scope>NUCLEOTIDE SEQUENCE [LARGE SCALE GENOMIC DNA]</scope>
    <source>
        <strain evidence="4">DSM 44437</strain>
    </source>
</reference>
<dbReference type="RefSeq" id="WP_177230005.1">
    <property type="nucleotide sequence ID" value="NZ_FOFV01000015.1"/>
</dbReference>
<evidence type="ECO:0000259" key="2">
    <source>
        <dbReference type="Pfam" id="PF20434"/>
    </source>
</evidence>
<evidence type="ECO:0000313" key="3">
    <source>
        <dbReference type="EMBL" id="SES05278.1"/>
    </source>
</evidence>
<dbReference type="Proteomes" id="UP000199503">
    <property type="component" value="Unassembled WGS sequence"/>
</dbReference>
<dbReference type="GO" id="GO:0016787">
    <property type="term" value="F:hydrolase activity"/>
    <property type="evidence" value="ECO:0007669"/>
    <property type="project" value="UniProtKB-KW"/>
</dbReference>